<feature type="coiled-coil region" evidence="1">
    <location>
        <begin position="201"/>
        <end position="284"/>
    </location>
</feature>
<organism evidence="3 4">
    <name type="scientific">Lymnaea stagnalis</name>
    <name type="common">Great pond snail</name>
    <name type="synonym">Helix stagnalis</name>
    <dbReference type="NCBI Taxonomy" id="6523"/>
    <lineage>
        <taxon>Eukaryota</taxon>
        <taxon>Metazoa</taxon>
        <taxon>Spiralia</taxon>
        <taxon>Lophotrochozoa</taxon>
        <taxon>Mollusca</taxon>
        <taxon>Gastropoda</taxon>
        <taxon>Heterobranchia</taxon>
        <taxon>Euthyneura</taxon>
        <taxon>Panpulmonata</taxon>
        <taxon>Hygrophila</taxon>
        <taxon>Lymnaeoidea</taxon>
        <taxon>Lymnaeidae</taxon>
        <taxon>Lymnaea</taxon>
    </lineage>
</organism>
<reference evidence="3 4" key="1">
    <citation type="submission" date="2024-04" db="EMBL/GenBank/DDBJ databases">
        <authorList>
            <consortium name="Genoscope - CEA"/>
            <person name="William W."/>
        </authorList>
    </citation>
    <scope>NUCLEOTIDE SEQUENCE [LARGE SCALE GENOMIC DNA]</scope>
</reference>
<sequence>MASKVQQVQRFTNFISQQLEILKQERKNLRDTADDAISQVQGEVDAWVHGGLVNQSTCARMNNRIQQVITLLMAKTVEISDLEIKESESEINQMTLAKSNDSTNPKLSHTSEESEDKTMPKREDTLHKSGEDTDNISTMRISRLEEAVLSLKKTTEHSQEKQEIVNKKLEILTNANLKSKTKIQGRLTELEKTSKEISSNVDDLFETVTNVDEKLNRSEDENKSVNVSMNELNKQISSVRTCSNDALMSIQDLSKSVESSNQNYNEMSNKMDQLEISINLMSSQYTEQFENMSSLNTDKVDDMFGMVCQILAKRLTPLEELRENLNTTISTRKELSQKVQNPIYDDRQKPSYDDAQHRVAFTSAPRINFWPFPLPQGAEPGVRSAIRGAGRGAPGTQPQKKLDKY</sequence>
<gene>
    <name evidence="3" type="ORF">GSLYS_00017863001</name>
</gene>
<evidence type="ECO:0000256" key="1">
    <source>
        <dbReference type="SAM" id="Coils"/>
    </source>
</evidence>
<accession>A0AAV2IBZ0</accession>
<evidence type="ECO:0000256" key="2">
    <source>
        <dbReference type="SAM" id="MobiDB-lite"/>
    </source>
</evidence>
<dbReference type="Gene3D" id="1.10.287.950">
    <property type="entry name" value="Methyl-accepting chemotaxis protein"/>
    <property type="match status" value="1"/>
</dbReference>
<feature type="region of interest" description="Disordered" evidence="2">
    <location>
        <begin position="380"/>
        <end position="405"/>
    </location>
</feature>
<feature type="compositionally biased region" description="Basic and acidic residues" evidence="2">
    <location>
        <begin position="109"/>
        <end position="131"/>
    </location>
</feature>
<keyword evidence="4" id="KW-1185">Reference proteome</keyword>
<dbReference type="EMBL" id="CAXITT010000616">
    <property type="protein sequence ID" value="CAL1544350.1"/>
    <property type="molecule type" value="Genomic_DNA"/>
</dbReference>
<name>A0AAV2IBZ0_LYMST</name>
<feature type="compositionally biased region" description="Polar residues" evidence="2">
    <location>
        <begin position="95"/>
        <end position="108"/>
    </location>
</feature>
<evidence type="ECO:0000313" key="4">
    <source>
        <dbReference type="Proteomes" id="UP001497497"/>
    </source>
</evidence>
<feature type="coiled-coil region" evidence="1">
    <location>
        <begin position="12"/>
        <end position="39"/>
    </location>
</feature>
<keyword evidence="1" id="KW-0175">Coiled coil</keyword>
<feature type="region of interest" description="Disordered" evidence="2">
    <location>
        <begin position="95"/>
        <end position="136"/>
    </location>
</feature>
<evidence type="ECO:0000313" key="3">
    <source>
        <dbReference type="EMBL" id="CAL1544350.1"/>
    </source>
</evidence>
<comment type="caution">
    <text evidence="3">The sequence shown here is derived from an EMBL/GenBank/DDBJ whole genome shotgun (WGS) entry which is preliminary data.</text>
</comment>
<dbReference type="Proteomes" id="UP001497497">
    <property type="component" value="Unassembled WGS sequence"/>
</dbReference>
<dbReference type="AlphaFoldDB" id="A0AAV2IBZ0"/>
<protein>
    <submittedName>
        <fullName evidence="3">Uncharacterized protein</fullName>
    </submittedName>
</protein>
<proteinExistence type="predicted"/>